<comment type="caution">
    <text evidence="2">The sequence shown here is derived from an EMBL/GenBank/DDBJ whole genome shotgun (WGS) entry which is preliminary data.</text>
</comment>
<feature type="compositionally biased region" description="Basic and acidic residues" evidence="1">
    <location>
        <begin position="123"/>
        <end position="138"/>
    </location>
</feature>
<reference evidence="2" key="1">
    <citation type="submission" date="2023-03" db="EMBL/GenBank/DDBJ databases">
        <title>Massive genome expansion in bonnet fungi (Mycena s.s.) driven by repeated elements and novel gene families across ecological guilds.</title>
        <authorList>
            <consortium name="Lawrence Berkeley National Laboratory"/>
            <person name="Harder C.B."/>
            <person name="Miyauchi S."/>
            <person name="Viragh M."/>
            <person name="Kuo A."/>
            <person name="Thoen E."/>
            <person name="Andreopoulos B."/>
            <person name="Lu D."/>
            <person name="Skrede I."/>
            <person name="Drula E."/>
            <person name="Henrissat B."/>
            <person name="Morin E."/>
            <person name="Kohler A."/>
            <person name="Barry K."/>
            <person name="LaButti K."/>
            <person name="Morin E."/>
            <person name="Salamov A."/>
            <person name="Lipzen A."/>
            <person name="Mereny Z."/>
            <person name="Hegedus B."/>
            <person name="Baldrian P."/>
            <person name="Stursova M."/>
            <person name="Weitz H."/>
            <person name="Taylor A."/>
            <person name="Grigoriev I.V."/>
            <person name="Nagy L.G."/>
            <person name="Martin F."/>
            <person name="Kauserud H."/>
        </authorList>
    </citation>
    <scope>NUCLEOTIDE SEQUENCE</scope>
    <source>
        <strain evidence="2">9284</strain>
    </source>
</reference>
<protein>
    <submittedName>
        <fullName evidence="2">Uncharacterized protein</fullName>
    </submittedName>
</protein>
<accession>A0AAD7BEV9</accession>
<feature type="compositionally biased region" description="Acidic residues" evidence="1">
    <location>
        <begin position="201"/>
        <end position="217"/>
    </location>
</feature>
<feature type="compositionally biased region" description="Basic and acidic residues" evidence="1">
    <location>
        <begin position="146"/>
        <end position="173"/>
    </location>
</feature>
<evidence type="ECO:0000313" key="2">
    <source>
        <dbReference type="EMBL" id="KAJ7618643.1"/>
    </source>
</evidence>
<gene>
    <name evidence="2" type="ORF">FB45DRAFT_932120</name>
</gene>
<feature type="region of interest" description="Disordered" evidence="1">
    <location>
        <begin position="1"/>
        <end position="22"/>
    </location>
</feature>
<evidence type="ECO:0000313" key="3">
    <source>
        <dbReference type="Proteomes" id="UP001221142"/>
    </source>
</evidence>
<sequence>MVSRAKSDRVKGHENSRKKELNVRAAVGEYEREQAKPESFGKKKSIRTIATDYKVAYGTLYRRIQILEEANATMVLQNMGLKKMNEALHEREEKAATDRARLFKGKAQCLSSDEFHAAVKEMEDGKKAKEAGKEAKKALRERRKQQREDVEKEWAAMKARHDIALEERQRECDQLTNGGVRKKDHPPKPKLGKKSKVPVVEQEEDDEEEDLMDDEEV</sequence>
<feature type="region of interest" description="Disordered" evidence="1">
    <location>
        <begin position="123"/>
        <end position="217"/>
    </location>
</feature>
<dbReference type="EMBL" id="JARKIF010000019">
    <property type="protein sequence ID" value="KAJ7618643.1"/>
    <property type="molecule type" value="Genomic_DNA"/>
</dbReference>
<keyword evidence="3" id="KW-1185">Reference proteome</keyword>
<dbReference type="AlphaFoldDB" id="A0AAD7BEV9"/>
<name>A0AAD7BEV9_9AGAR</name>
<feature type="compositionally biased region" description="Basic residues" evidence="1">
    <location>
        <begin position="180"/>
        <end position="196"/>
    </location>
</feature>
<dbReference type="Proteomes" id="UP001221142">
    <property type="component" value="Unassembled WGS sequence"/>
</dbReference>
<proteinExistence type="predicted"/>
<organism evidence="2 3">
    <name type="scientific">Roridomyces roridus</name>
    <dbReference type="NCBI Taxonomy" id="1738132"/>
    <lineage>
        <taxon>Eukaryota</taxon>
        <taxon>Fungi</taxon>
        <taxon>Dikarya</taxon>
        <taxon>Basidiomycota</taxon>
        <taxon>Agaricomycotina</taxon>
        <taxon>Agaricomycetes</taxon>
        <taxon>Agaricomycetidae</taxon>
        <taxon>Agaricales</taxon>
        <taxon>Marasmiineae</taxon>
        <taxon>Mycenaceae</taxon>
        <taxon>Roridomyces</taxon>
    </lineage>
</organism>
<evidence type="ECO:0000256" key="1">
    <source>
        <dbReference type="SAM" id="MobiDB-lite"/>
    </source>
</evidence>